<dbReference type="InterPro" id="IPR031325">
    <property type="entry name" value="RHS_repeat"/>
</dbReference>
<feature type="domain" description="Bacterial toxin 33" evidence="2">
    <location>
        <begin position="809"/>
        <end position="871"/>
    </location>
</feature>
<feature type="non-terminal residue" evidence="4">
    <location>
        <position position="1"/>
    </location>
</feature>
<dbReference type="PANTHER" id="PTHR32305">
    <property type="match status" value="1"/>
</dbReference>
<dbReference type="InterPro" id="IPR006530">
    <property type="entry name" value="YD"/>
</dbReference>
<organism evidence="4 5">
    <name type="scientific">Alicyclobacillus cycloheptanicus</name>
    <dbReference type="NCBI Taxonomy" id="1457"/>
    <lineage>
        <taxon>Bacteria</taxon>
        <taxon>Bacillati</taxon>
        <taxon>Bacillota</taxon>
        <taxon>Bacilli</taxon>
        <taxon>Bacillales</taxon>
        <taxon>Alicyclobacillaceae</taxon>
        <taxon>Alicyclobacillus</taxon>
    </lineage>
</organism>
<dbReference type="Pfam" id="PF25023">
    <property type="entry name" value="TEN_YD-shell"/>
    <property type="match status" value="1"/>
</dbReference>
<feature type="domain" description="Teneurin-like YD-shell" evidence="3">
    <location>
        <begin position="438"/>
        <end position="732"/>
    </location>
</feature>
<dbReference type="Gene3D" id="2.180.10.10">
    <property type="entry name" value="RHS repeat-associated core"/>
    <property type="match status" value="2"/>
</dbReference>
<comment type="caution">
    <text evidence="4">The sequence shown here is derived from an EMBL/GenBank/DDBJ whole genome shotgun (WGS) entry which is preliminary data.</text>
</comment>
<dbReference type="InterPro" id="IPR022385">
    <property type="entry name" value="Rhs_assc_core"/>
</dbReference>
<evidence type="ECO:0000259" key="3">
    <source>
        <dbReference type="Pfam" id="PF25023"/>
    </source>
</evidence>
<evidence type="ECO:0000313" key="4">
    <source>
        <dbReference type="EMBL" id="MDQ0191622.1"/>
    </source>
</evidence>
<name>A0ABT9XMS8_9BACL</name>
<dbReference type="InterPro" id="IPR050708">
    <property type="entry name" value="T6SS_VgrG/RHS"/>
</dbReference>
<reference evidence="4 5" key="1">
    <citation type="submission" date="2023-07" db="EMBL/GenBank/DDBJ databases">
        <title>Genomic Encyclopedia of Type Strains, Phase IV (KMG-IV): sequencing the most valuable type-strain genomes for metagenomic binning, comparative biology and taxonomic classification.</title>
        <authorList>
            <person name="Goeker M."/>
        </authorList>
    </citation>
    <scope>NUCLEOTIDE SEQUENCE [LARGE SCALE GENOMIC DNA]</scope>
    <source>
        <strain evidence="4 5">DSM 4006</strain>
    </source>
</reference>
<proteinExistence type="predicted"/>
<protein>
    <submittedName>
        <fullName evidence="4">RHS repeat-associated protein</fullName>
    </submittedName>
</protein>
<dbReference type="Proteomes" id="UP001232973">
    <property type="component" value="Unassembled WGS sequence"/>
</dbReference>
<dbReference type="NCBIfam" id="TIGR03696">
    <property type="entry name" value="Rhs_assc_core"/>
    <property type="match status" value="1"/>
</dbReference>
<accession>A0ABT9XMS8</accession>
<dbReference type="InterPro" id="IPR056823">
    <property type="entry name" value="TEN-like_YD-shell"/>
</dbReference>
<gene>
    <name evidence="4" type="ORF">J2S03_003495</name>
</gene>
<dbReference type="Pfam" id="PF15533">
    <property type="entry name" value="Ntox33"/>
    <property type="match status" value="1"/>
</dbReference>
<dbReference type="PANTHER" id="PTHR32305:SF15">
    <property type="entry name" value="PROTEIN RHSA-RELATED"/>
    <property type="match status" value="1"/>
</dbReference>
<evidence type="ECO:0000256" key="1">
    <source>
        <dbReference type="ARBA" id="ARBA00022737"/>
    </source>
</evidence>
<evidence type="ECO:0000313" key="5">
    <source>
        <dbReference type="Proteomes" id="UP001232973"/>
    </source>
</evidence>
<dbReference type="RefSeq" id="WP_307016801.1">
    <property type="nucleotide sequence ID" value="NZ_JAUSTP010000064.1"/>
</dbReference>
<dbReference type="InterPro" id="IPR029110">
    <property type="entry name" value="Ntox33"/>
</dbReference>
<keyword evidence="5" id="KW-1185">Reference proteome</keyword>
<dbReference type="NCBIfam" id="TIGR01643">
    <property type="entry name" value="YD_repeat_2x"/>
    <property type="match status" value="4"/>
</dbReference>
<sequence length="872" mass="93328">QYNAILNGDFNSSNGDLYDWGYTGSVSVVSNSSTDVGNHTTADTTFGPLQNVARIVPGSAWAGMYPSDSNMYIPYVKGQTYTIGGLVKGLDATGSYIDLKFLASDKTTVLGGVNSPAQSGTFGWQYLTATLPANYTVPSGTTYIMPEFMTAPTSSNTPSDAKTWFAEMRLSIDPSTSTYGYDSSGNFMTSSTDPLGNKTQYSNDPFGDVTQVTDPIGNSISLTYDSDHNLSTQMSTPDNLQVGYTYDGDGNVTQVKETSSDGSTTYATNTSTYNSLDQLTASTDALGNQTTYAYDADGNLISTTLPDGHTIGATYDHAGEQTAVNVDGTTVNQFAYDADGDLTSISNSNGSTTLGYDKNGNITSQTDSTGSQSFTYNKDNALTSLAATIGGTTITTNFNLDNQDDVTSITNGSGTKLATYNDNEQGLNDTIVLGDGLKEAFKYDGDLHLQSLVIENGSGSTVGDYEYTYDADGNLTKVINGQDGSTIASYSYDAMNRLTKEVTPGGDTIAYTYDPMGNITAKTVTPSGSTTSTTTNYTYNADNELTAVGSQAYTYDPNGELTSDGTNTYKWNELGELTEVDNSSGPIATYTYDTLGRRVSETAGGNTTKFFYQGETDQVTYETDGNGNLLQSYTYGPNGEPLTLTTWSGGTGTTYYYVENGHGDVVALTDASGNIVAQYTYDAWGNILSSSGTLASTNPYRYAGYRWDDAVGMYYLNARYYSPTQMRFISQDPLGGSINEYTYADDNPVMEMDPTGEFGAGVLGLTGLADLAGFDAVAGWVPVIGWAAVGVTAVWGGYEVWHHYHMAQNLEKVDDKYLKKKGIDAHQLKKDVLGKKAPISHHDIYKDKNTGELHILRKGGKGTPIPTGEYID</sequence>
<dbReference type="Pfam" id="PF05593">
    <property type="entry name" value="RHS_repeat"/>
    <property type="match status" value="3"/>
</dbReference>
<evidence type="ECO:0000259" key="2">
    <source>
        <dbReference type="Pfam" id="PF15533"/>
    </source>
</evidence>
<keyword evidence="1" id="KW-0677">Repeat</keyword>
<dbReference type="EMBL" id="JAUSTP010000064">
    <property type="protein sequence ID" value="MDQ0191622.1"/>
    <property type="molecule type" value="Genomic_DNA"/>
</dbReference>